<evidence type="ECO:0000313" key="2">
    <source>
        <dbReference type="Proteomes" id="UP000007089"/>
    </source>
</evidence>
<protein>
    <recommendedName>
        <fullName evidence="3">Helix-turn-helix domain-containing protein</fullName>
    </recommendedName>
</protein>
<gene>
    <name evidence="1" type="ordered locus">A2cp1_2141</name>
</gene>
<proteinExistence type="predicted"/>
<keyword evidence="2" id="KW-1185">Reference proteome</keyword>
<sequence>MTDDLEPRPRAPACAPSPLEAAVAVVAGLIRQELLELKRGELEQLVRGVVREVLGDRTAGEPETLPRRAAARAVGLSPATLARWQGTGRLSRGHRGRVIMPELRALLAGEQRKQPAGAVDLAEARARRIAADLKHGGRR</sequence>
<evidence type="ECO:0000313" key="1">
    <source>
        <dbReference type="EMBL" id="ACL65481.1"/>
    </source>
</evidence>
<evidence type="ECO:0008006" key="3">
    <source>
        <dbReference type="Google" id="ProtNLM"/>
    </source>
</evidence>
<dbReference type="RefSeq" id="WP_012633332.1">
    <property type="nucleotide sequence ID" value="NC_011891.1"/>
</dbReference>
<reference evidence="1" key="1">
    <citation type="submission" date="2009-01" db="EMBL/GenBank/DDBJ databases">
        <title>Complete sequence of Anaeromyxobacter dehalogenans 2CP-1.</title>
        <authorList>
            <consortium name="US DOE Joint Genome Institute"/>
            <person name="Lucas S."/>
            <person name="Copeland A."/>
            <person name="Lapidus A."/>
            <person name="Glavina del Rio T."/>
            <person name="Dalin E."/>
            <person name="Tice H."/>
            <person name="Bruce D."/>
            <person name="Goodwin L."/>
            <person name="Pitluck S."/>
            <person name="Saunders E."/>
            <person name="Brettin T."/>
            <person name="Detter J.C."/>
            <person name="Han C."/>
            <person name="Larimer F."/>
            <person name="Land M."/>
            <person name="Hauser L."/>
            <person name="Kyrpides N."/>
            <person name="Ovchinnikova G."/>
            <person name="Beliaev A.S."/>
            <person name="Richardson P."/>
        </authorList>
    </citation>
    <scope>NUCLEOTIDE SEQUENCE</scope>
    <source>
        <strain evidence="1">2CP-1</strain>
    </source>
</reference>
<dbReference type="HOGENOM" id="CLU_1840946_0_0_7"/>
<dbReference type="KEGG" id="acp:A2cp1_2141"/>
<organism evidence="1 2">
    <name type="scientific">Anaeromyxobacter dehalogenans (strain ATCC BAA-258 / DSM 21875 / 2CP-1)</name>
    <dbReference type="NCBI Taxonomy" id="455488"/>
    <lineage>
        <taxon>Bacteria</taxon>
        <taxon>Pseudomonadati</taxon>
        <taxon>Myxococcota</taxon>
        <taxon>Myxococcia</taxon>
        <taxon>Myxococcales</taxon>
        <taxon>Cystobacterineae</taxon>
        <taxon>Anaeromyxobacteraceae</taxon>
        <taxon>Anaeromyxobacter</taxon>
    </lineage>
</organism>
<accession>B8J975</accession>
<name>B8J975_ANAD2</name>
<dbReference type="EMBL" id="CP001359">
    <property type="protein sequence ID" value="ACL65481.1"/>
    <property type="molecule type" value="Genomic_DNA"/>
</dbReference>
<dbReference type="AlphaFoldDB" id="B8J975"/>
<dbReference type="Proteomes" id="UP000007089">
    <property type="component" value="Chromosome"/>
</dbReference>